<organism evidence="2 3">
    <name type="scientific">Marinifilum breve</name>
    <dbReference type="NCBI Taxonomy" id="2184082"/>
    <lineage>
        <taxon>Bacteria</taxon>
        <taxon>Pseudomonadati</taxon>
        <taxon>Bacteroidota</taxon>
        <taxon>Bacteroidia</taxon>
        <taxon>Marinilabiliales</taxon>
        <taxon>Marinifilaceae</taxon>
    </lineage>
</organism>
<gene>
    <name evidence="2" type="ORF">DF185_21880</name>
</gene>
<evidence type="ECO:0000313" key="2">
    <source>
        <dbReference type="EMBL" id="PXX95745.1"/>
    </source>
</evidence>
<keyword evidence="1" id="KW-0812">Transmembrane</keyword>
<protein>
    <submittedName>
        <fullName evidence="2">Uncharacterized protein</fullName>
    </submittedName>
</protein>
<sequence length="128" mass="15054">MEITKLLTKYHKSIILIIGCIILVFINPFSLKKRSYQGFYRSTYKAEVINKYIDRNTRQELFIRVVNIESRDSFYFHSLNDNEGIYKLVEIGDTLQKVGNSYYVLIKNKSKNLKCFVGENSGSKFVYE</sequence>
<comment type="caution">
    <text evidence="2">The sequence shown here is derived from an EMBL/GenBank/DDBJ whole genome shotgun (WGS) entry which is preliminary data.</text>
</comment>
<proteinExistence type="predicted"/>
<dbReference type="AlphaFoldDB" id="A0A2V3ZU79"/>
<dbReference type="EMBL" id="QFLI01000014">
    <property type="protein sequence ID" value="PXX95745.1"/>
    <property type="molecule type" value="Genomic_DNA"/>
</dbReference>
<dbReference type="Proteomes" id="UP000248079">
    <property type="component" value="Unassembled WGS sequence"/>
</dbReference>
<reference evidence="2 3" key="1">
    <citation type="submission" date="2018-05" db="EMBL/GenBank/DDBJ databases">
        <title>Marinifilum breve JC075T sp. nov., a marine bacterium isolated from Yongle Blue Hole in the South China Sea.</title>
        <authorList>
            <person name="Fu T."/>
        </authorList>
    </citation>
    <scope>NUCLEOTIDE SEQUENCE [LARGE SCALE GENOMIC DNA]</scope>
    <source>
        <strain evidence="2 3">JC075</strain>
    </source>
</reference>
<keyword evidence="1" id="KW-0472">Membrane</keyword>
<keyword evidence="1" id="KW-1133">Transmembrane helix</keyword>
<evidence type="ECO:0000313" key="3">
    <source>
        <dbReference type="Proteomes" id="UP000248079"/>
    </source>
</evidence>
<accession>A0A2V3ZU79</accession>
<keyword evidence="3" id="KW-1185">Reference proteome</keyword>
<feature type="transmembrane region" description="Helical" evidence="1">
    <location>
        <begin position="14"/>
        <end position="31"/>
    </location>
</feature>
<dbReference type="OrthoDB" id="9829275at2"/>
<dbReference type="RefSeq" id="WP_110363696.1">
    <property type="nucleotide sequence ID" value="NZ_QFLI01000014.1"/>
</dbReference>
<evidence type="ECO:0000256" key="1">
    <source>
        <dbReference type="SAM" id="Phobius"/>
    </source>
</evidence>
<name>A0A2V3ZU79_9BACT</name>